<comment type="caution">
    <text evidence="1">The sequence shown here is derived from an EMBL/GenBank/DDBJ whole genome shotgun (WGS) entry which is preliminary data.</text>
</comment>
<evidence type="ECO:0000313" key="1">
    <source>
        <dbReference type="EMBL" id="KAF2999820.1"/>
    </source>
</evidence>
<proteinExistence type="predicted"/>
<protein>
    <submittedName>
        <fullName evidence="1">Uncharacterized protein</fullName>
    </submittedName>
</protein>
<keyword evidence="2" id="KW-1185">Reference proteome</keyword>
<evidence type="ECO:0000313" key="2">
    <source>
        <dbReference type="Proteomes" id="UP000801428"/>
    </source>
</evidence>
<dbReference type="Proteomes" id="UP000801428">
    <property type="component" value="Unassembled WGS sequence"/>
</dbReference>
<gene>
    <name evidence="1" type="ORF">E8E13_006803</name>
</gene>
<organism evidence="1 2">
    <name type="scientific">Curvularia kusanoi</name>
    <name type="common">Cochliobolus kusanoi</name>
    <dbReference type="NCBI Taxonomy" id="90978"/>
    <lineage>
        <taxon>Eukaryota</taxon>
        <taxon>Fungi</taxon>
        <taxon>Dikarya</taxon>
        <taxon>Ascomycota</taxon>
        <taxon>Pezizomycotina</taxon>
        <taxon>Dothideomycetes</taxon>
        <taxon>Pleosporomycetidae</taxon>
        <taxon>Pleosporales</taxon>
        <taxon>Pleosporineae</taxon>
        <taxon>Pleosporaceae</taxon>
        <taxon>Curvularia</taxon>
    </lineage>
</organism>
<reference evidence="1" key="1">
    <citation type="submission" date="2019-04" db="EMBL/GenBank/DDBJ databases">
        <title>Sequencing of skin fungus with MAO and IRED activity.</title>
        <authorList>
            <person name="Marsaioli A.J."/>
            <person name="Bonatto J.M.C."/>
            <person name="Reis Junior O."/>
        </authorList>
    </citation>
    <scope>NUCLEOTIDE SEQUENCE</scope>
    <source>
        <strain evidence="1">30M1</strain>
    </source>
</reference>
<dbReference type="AlphaFoldDB" id="A0A9P4TBW8"/>
<dbReference type="EMBL" id="SWKU01000016">
    <property type="protein sequence ID" value="KAF2999820.1"/>
    <property type="molecule type" value="Genomic_DNA"/>
</dbReference>
<name>A0A9P4TBW8_CURKU</name>
<sequence length="111" mass="13032">MEEYLDYVIAHEDSAIQEEMQDLDGINQLTAFQVRGFRRDLMMYRKQPKESNRILRTLRRLKSKHITENVLFDTAIEGAVYGLDYFTSAEPIQCEKRVLLWTVEVLEGFGV</sequence>
<accession>A0A9P4TBW8</accession>